<protein>
    <submittedName>
        <fullName evidence="2">Uncharacterized protein</fullName>
    </submittedName>
</protein>
<organism evidence="2 3">
    <name type="scientific">Dipteronia dyeriana</name>
    <dbReference type="NCBI Taxonomy" id="168575"/>
    <lineage>
        <taxon>Eukaryota</taxon>
        <taxon>Viridiplantae</taxon>
        <taxon>Streptophyta</taxon>
        <taxon>Embryophyta</taxon>
        <taxon>Tracheophyta</taxon>
        <taxon>Spermatophyta</taxon>
        <taxon>Magnoliopsida</taxon>
        <taxon>eudicotyledons</taxon>
        <taxon>Gunneridae</taxon>
        <taxon>Pentapetalae</taxon>
        <taxon>rosids</taxon>
        <taxon>malvids</taxon>
        <taxon>Sapindales</taxon>
        <taxon>Sapindaceae</taxon>
        <taxon>Hippocastanoideae</taxon>
        <taxon>Acereae</taxon>
        <taxon>Dipteronia</taxon>
    </lineage>
</organism>
<evidence type="ECO:0000313" key="2">
    <source>
        <dbReference type="EMBL" id="KAK2654127.1"/>
    </source>
</evidence>
<feature type="region of interest" description="Disordered" evidence="1">
    <location>
        <begin position="40"/>
        <end position="117"/>
    </location>
</feature>
<accession>A0AAD9X7D6</accession>
<feature type="compositionally biased region" description="Polar residues" evidence="1">
    <location>
        <begin position="40"/>
        <end position="56"/>
    </location>
</feature>
<proteinExistence type="predicted"/>
<evidence type="ECO:0000313" key="3">
    <source>
        <dbReference type="Proteomes" id="UP001280121"/>
    </source>
</evidence>
<keyword evidence="3" id="KW-1185">Reference proteome</keyword>
<sequence>SSISLQEAQYLLLNHEQRIAQRSSTIEFDISVASANFVTTQGQNESRTQRGGSSNYNVNNRSGNRDRNRGRGRAPHRPQHTKQKKRSIRRTPYRKRPPNTTCYTAQTNKTEENNSQR</sequence>
<gene>
    <name evidence="2" type="ORF">Ddye_013983</name>
</gene>
<reference evidence="2" key="1">
    <citation type="journal article" date="2023" name="Plant J.">
        <title>Genome sequences and population genomics provide insights into the demographic history, inbreeding, and mutation load of two 'living fossil' tree species of Dipteronia.</title>
        <authorList>
            <person name="Feng Y."/>
            <person name="Comes H.P."/>
            <person name="Chen J."/>
            <person name="Zhu S."/>
            <person name="Lu R."/>
            <person name="Zhang X."/>
            <person name="Li P."/>
            <person name="Qiu J."/>
            <person name="Olsen K.M."/>
            <person name="Qiu Y."/>
        </authorList>
    </citation>
    <scope>NUCLEOTIDE SEQUENCE</scope>
    <source>
        <strain evidence="2">KIB01</strain>
    </source>
</reference>
<dbReference type="EMBL" id="JANJYI010000004">
    <property type="protein sequence ID" value="KAK2654127.1"/>
    <property type="molecule type" value="Genomic_DNA"/>
</dbReference>
<dbReference type="AlphaFoldDB" id="A0AAD9X7D6"/>
<name>A0AAD9X7D6_9ROSI</name>
<feature type="compositionally biased region" description="Polar residues" evidence="1">
    <location>
        <begin position="98"/>
        <end position="108"/>
    </location>
</feature>
<dbReference type="Proteomes" id="UP001280121">
    <property type="component" value="Unassembled WGS sequence"/>
</dbReference>
<feature type="non-terminal residue" evidence="2">
    <location>
        <position position="1"/>
    </location>
</feature>
<feature type="compositionally biased region" description="Basic residues" evidence="1">
    <location>
        <begin position="70"/>
        <end position="97"/>
    </location>
</feature>
<evidence type="ECO:0000256" key="1">
    <source>
        <dbReference type="SAM" id="MobiDB-lite"/>
    </source>
</evidence>
<comment type="caution">
    <text evidence="2">The sequence shown here is derived from an EMBL/GenBank/DDBJ whole genome shotgun (WGS) entry which is preliminary data.</text>
</comment>